<keyword evidence="2" id="KW-1185">Reference proteome</keyword>
<evidence type="ECO:0000313" key="2">
    <source>
        <dbReference type="Proteomes" id="UP000638462"/>
    </source>
</evidence>
<organism evidence="1 2">
    <name type="scientific">Pseudoalteromonas gelatinilytica</name>
    <dbReference type="NCBI Taxonomy" id="1703256"/>
    <lineage>
        <taxon>Bacteria</taxon>
        <taxon>Pseudomonadati</taxon>
        <taxon>Pseudomonadota</taxon>
        <taxon>Gammaproteobacteria</taxon>
        <taxon>Alteromonadales</taxon>
        <taxon>Pseudoalteromonadaceae</taxon>
        <taxon>Pseudoalteromonas</taxon>
    </lineage>
</organism>
<evidence type="ECO:0000313" key="1">
    <source>
        <dbReference type="EMBL" id="GGF00811.1"/>
    </source>
</evidence>
<reference evidence="2" key="1">
    <citation type="journal article" date="2019" name="Int. J. Syst. Evol. Microbiol.">
        <title>The Global Catalogue of Microorganisms (GCM) 10K type strain sequencing project: providing services to taxonomists for standard genome sequencing and annotation.</title>
        <authorList>
            <consortium name="The Broad Institute Genomics Platform"/>
            <consortium name="The Broad Institute Genome Sequencing Center for Infectious Disease"/>
            <person name="Wu L."/>
            <person name="Ma J."/>
        </authorList>
    </citation>
    <scope>NUCLEOTIDE SEQUENCE [LARGE SCALE GENOMIC DNA]</scope>
    <source>
        <strain evidence="2">CGMCC 1.15394</strain>
    </source>
</reference>
<name>A0ABQ1TR22_9GAMM</name>
<comment type="caution">
    <text evidence="1">The sequence shown here is derived from an EMBL/GenBank/DDBJ whole genome shotgun (WGS) entry which is preliminary data.</text>
</comment>
<dbReference type="EMBL" id="BMIT01000010">
    <property type="protein sequence ID" value="GGF00811.1"/>
    <property type="molecule type" value="Genomic_DNA"/>
</dbReference>
<gene>
    <name evidence="1" type="ORF">GCM10008027_27150</name>
</gene>
<protein>
    <submittedName>
        <fullName evidence="1">Uncharacterized protein</fullName>
    </submittedName>
</protein>
<dbReference type="Proteomes" id="UP000638462">
    <property type="component" value="Unassembled WGS sequence"/>
</dbReference>
<proteinExistence type="predicted"/>
<accession>A0ABQ1TR22</accession>
<sequence>MRFQAVNVTNIHTGSVEFYTVIAKPKGKAPSYCKDSSGILKFSSHKAAKDEAKRLTNAYK</sequence>